<protein>
    <submittedName>
        <fullName evidence="1">Uncharacterized protein</fullName>
    </submittedName>
</protein>
<proteinExistence type="predicted"/>
<dbReference type="AlphaFoldDB" id="A0A388TDC3"/>
<organism evidence="1 2">
    <name type="scientific">Termititenax aidoneus</name>
    <dbReference type="NCBI Taxonomy" id="2218524"/>
    <lineage>
        <taxon>Bacteria</taxon>
        <taxon>Bacillati</taxon>
        <taxon>Candidatus Margulisiibacteriota</taxon>
        <taxon>Candidatus Termititenacia</taxon>
        <taxon>Candidatus Termititenacales</taxon>
        <taxon>Candidatus Termititenacaceae</taxon>
        <taxon>Candidatus Termititenax</taxon>
    </lineage>
</organism>
<comment type="caution">
    <text evidence="1">The sequence shown here is derived from an EMBL/GenBank/DDBJ whole genome shotgun (WGS) entry which is preliminary data.</text>
</comment>
<sequence length="421" mass="48329">MVVLLDLIRAPNFKPIRRCYIKRRFINPYGVAQYEPDWFLVSKIDGVNTVSKWGSFSISTEEIQDGSVGEFKVSTFSMEFKNDDGKFNYEDDRRSLWAGWLNRKFTKLRIETAYFDFDAGQEIGNTIIFEGLIDKITNNDNNKVTMQCIGYQDILQKISIKSLTGLPPVIFAAELVELMLTHEKCVEFIEPGDIQLGVNYRLHTQDLTLTFWHNLKIICKQSSSVPLIIGNKFHVLNSESGAELPFTFRGIGAAGPESIDTYSIKADQEGAEKVRVWWVVQDTNIEAKSTDPILLIKYLDSPETIDLGEVEESTDNYKQYIANKLLAKWQYPRPTVTLTTRYMNGLVWPLQKARINNPGNYTYKDNGFIWDGWLWNDGSVWNGVSGSIFISPNDQWLIEKATYDLDKWQTSIDFSKIRQPV</sequence>
<accession>A0A388TDC3</accession>
<dbReference type="EMBL" id="BGZN01000068">
    <property type="protein sequence ID" value="GBR74682.1"/>
    <property type="molecule type" value="Genomic_DNA"/>
</dbReference>
<dbReference type="Proteomes" id="UP000269352">
    <property type="component" value="Unassembled WGS sequence"/>
</dbReference>
<evidence type="ECO:0000313" key="2">
    <source>
        <dbReference type="Proteomes" id="UP000269352"/>
    </source>
</evidence>
<evidence type="ECO:0000313" key="1">
    <source>
        <dbReference type="EMBL" id="GBR74682.1"/>
    </source>
</evidence>
<name>A0A388TDC3_TERA1</name>
<gene>
    <name evidence="1" type="ORF">NO1_1816</name>
</gene>
<reference evidence="1 2" key="1">
    <citation type="journal article" date="2019" name="ISME J.">
        <title>Genome analyses of uncultured TG2/ZB3 bacteria in 'Margulisbacteria' specifically attached to ectosymbiotic spirochetes of protists in the termite gut.</title>
        <authorList>
            <person name="Utami Y.D."/>
            <person name="Kuwahara H."/>
            <person name="Igai K."/>
            <person name="Murakami T."/>
            <person name="Sugaya K."/>
            <person name="Morikawa T."/>
            <person name="Nagura Y."/>
            <person name="Yuki M."/>
            <person name="Deevong P."/>
            <person name="Inoue T."/>
            <person name="Kihara K."/>
            <person name="Lo N."/>
            <person name="Yamada A."/>
            <person name="Ohkuma M."/>
            <person name="Hongoh Y."/>
        </authorList>
    </citation>
    <scope>NUCLEOTIDE SEQUENCE [LARGE SCALE GENOMIC DNA]</scope>
    <source>
        <strain evidence="1">NkOx7-01</strain>
    </source>
</reference>
<keyword evidence="2" id="KW-1185">Reference proteome</keyword>